<dbReference type="RefSeq" id="WP_168057004.1">
    <property type="nucleotide sequence ID" value="NZ_JAAOZT010000013.1"/>
</dbReference>
<protein>
    <submittedName>
        <fullName evidence="3">Hyperosmotically inducible protein</fullName>
    </submittedName>
</protein>
<gene>
    <name evidence="3" type="ORF">HNR39_004031</name>
</gene>
<proteinExistence type="predicted"/>
<dbReference type="AlphaFoldDB" id="A0A840RUB5"/>
<sequence length="106" mass="11543">MKIKLTATCLVISVLMPPLAYAVDYAAPQTKFGVIVKDSVITTKIKSKLTAEKMAYATNIKVETDSNGVVRLSGKVATKEEMKRVEEITHDTDGVKSVQNEIRVGS</sequence>
<dbReference type="EMBL" id="JACHHQ010000011">
    <property type="protein sequence ID" value="MBB5202167.1"/>
    <property type="molecule type" value="Genomic_DNA"/>
</dbReference>
<evidence type="ECO:0000259" key="2">
    <source>
        <dbReference type="PROSITE" id="PS50914"/>
    </source>
</evidence>
<comment type="caution">
    <text evidence="3">The sequence shown here is derived from an EMBL/GenBank/DDBJ whole genome shotgun (WGS) entry which is preliminary data.</text>
</comment>
<feature type="domain" description="BON" evidence="2">
    <location>
        <begin position="37"/>
        <end position="106"/>
    </location>
</feature>
<dbReference type="InterPro" id="IPR007055">
    <property type="entry name" value="BON_dom"/>
</dbReference>
<evidence type="ECO:0000313" key="4">
    <source>
        <dbReference type="Proteomes" id="UP000571084"/>
    </source>
</evidence>
<dbReference type="Pfam" id="PF04972">
    <property type="entry name" value="BON"/>
    <property type="match status" value="1"/>
</dbReference>
<name>A0A840RUB5_9BURK</name>
<feature type="chain" id="PRO_5033000659" evidence="1">
    <location>
        <begin position="23"/>
        <end position="106"/>
    </location>
</feature>
<keyword evidence="4" id="KW-1185">Reference proteome</keyword>
<dbReference type="Proteomes" id="UP000571084">
    <property type="component" value="Unassembled WGS sequence"/>
</dbReference>
<dbReference type="PANTHER" id="PTHR34606:SF15">
    <property type="entry name" value="BON DOMAIN-CONTAINING PROTEIN"/>
    <property type="match status" value="1"/>
</dbReference>
<evidence type="ECO:0000256" key="1">
    <source>
        <dbReference type="SAM" id="SignalP"/>
    </source>
</evidence>
<dbReference type="InterPro" id="IPR051686">
    <property type="entry name" value="Lipoprotein_DolP"/>
</dbReference>
<keyword evidence="1" id="KW-0732">Signal</keyword>
<feature type="signal peptide" evidence="1">
    <location>
        <begin position="1"/>
        <end position="22"/>
    </location>
</feature>
<organism evidence="3 4">
    <name type="scientific">Glaciimonas immobilis</name>
    <dbReference type="NCBI Taxonomy" id="728004"/>
    <lineage>
        <taxon>Bacteria</taxon>
        <taxon>Pseudomonadati</taxon>
        <taxon>Pseudomonadota</taxon>
        <taxon>Betaproteobacteria</taxon>
        <taxon>Burkholderiales</taxon>
        <taxon>Oxalobacteraceae</taxon>
        <taxon>Glaciimonas</taxon>
    </lineage>
</organism>
<dbReference type="Gene3D" id="3.30.1340.30">
    <property type="match status" value="1"/>
</dbReference>
<dbReference type="PANTHER" id="PTHR34606">
    <property type="entry name" value="BON DOMAIN-CONTAINING PROTEIN"/>
    <property type="match status" value="1"/>
</dbReference>
<accession>A0A840RUB5</accession>
<dbReference type="PROSITE" id="PS50914">
    <property type="entry name" value="BON"/>
    <property type="match status" value="1"/>
</dbReference>
<evidence type="ECO:0000313" key="3">
    <source>
        <dbReference type="EMBL" id="MBB5202167.1"/>
    </source>
</evidence>
<reference evidence="3 4" key="1">
    <citation type="submission" date="2020-08" db="EMBL/GenBank/DDBJ databases">
        <title>Genomic Encyclopedia of Type Strains, Phase IV (KMG-IV): sequencing the most valuable type-strain genomes for metagenomic binning, comparative biology and taxonomic classification.</title>
        <authorList>
            <person name="Goeker M."/>
        </authorList>
    </citation>
    <scope>NUCLEOTIDE SEQUENCE [LARGE SCALE GENOMIC DNA]</scope>
    <source>
        <strain evidence="3 4">DSM 23240</strain>
    </source>
</reference>